<evidence type="ECO:0000313" key="1">
    <source>
        <dbReference type="EMBL" id="KAL0104111.1"/>
    </source>
</evidence>
<protein>
    <submittedName>
        <fullName evidence="1">Uncharacterized protein</fullName>
    </submittedName>
</protein>
<proteinExistence type="predicted"/>
<gene>
    <name evidence="1" type="ORF">PUN28_017069</name>
</gene>
<organism evidence="1 2">
    <name type="scientific">Cardiocondyla obscurior</name>
    <dbReference type="NCBI Taxonomy" id="286306"/>
    <lineage>
        <taxon>Eukaryota</taxon>
        <taxon>Metazoa</taxon>
        <taxon>Ecdysozoa</taxon>
        <taxon>Arthropoda</taxon>
        <taxon>Hexapoda</taxon>
        <taxon>Insecta</taxon>
        <taxon>Pterygota</taxon>
        <taxon>Neoptera</taxon>
        <taxon>Endopterygota</taxon>
        <taxon>Hymenoptera</taxon>
        <taxon>Apocrita</taxon>
        <taxon>Aculeata</taxon>
        <taxon>Formicoidea</taxon>
        <taxon>Formicidae</taxon>
        <taxon>Myrmicinae</taxon>
        <taxon>Cardiocondyla</taxon>
    </lineage>
</organism>
<name>A0AAW2ENY9_9HYME</name>
<dbReference type="Proteomes" id="UP001430953">
    <property type="component" value="Unassembled WGS sequence"/>
</dbReference>
<reference evidence="1 2" key="1">
    <citation type="submission" date="2023-03" db="EMBL/GenBank/DDBJ databases">
        <title>High recombination rates correlate with genetic variation in Cardiocondyla obscurior ants.</title>
        <authorList>
            <person name="Errbii M."/>
        </authorList>
    </citation>
    <scope>NUCLEOTIDE SEQUENCE [LARGE SCALE GENOMIC DNA]</scope>
    <source>
        <strain evidence="1">Alpha-2009</strain>
        <tissue evidence="1">Whole body</tissue>
    </source>
</reference>
<dbReference type="EMBL" id="JADYXP020000020">
    <property type="protein sequence ID" value="KAL0104111.1"/>
    <property type="molecule type" value="Genomic_DNA"/>
</dbReference>
<sequence length="107" mass="12366">MSRNYLTTYNISFKAITAIPQTVSITHYEKGRREDSKRDTILLIPKGSSRCRYIPCPRGSLCACMCIGRYSRRFHNIIVFPVNRICRKRTATTSHSSRTDPVRPRQS</sequence>
<evidence type="ECO:0000313" key="2">
    <source>
        <dbReference type="Proteomes" id="UP001430953"/>
    </source>
</evidence>
<dbReference type="AlphaFoldDB" id="A0AAW2ENY9"/>
<comment type="caution">
    <text evidence="1">The sequence shown here is derived from an EMBL/GenBank/DDBJ whole genome shotgun (WGS) entry which is preliminary data.</text>
</comment>
<keyword evidence="2" id="KW-1185">Reference proteome</keyword>
<accession>A0AAW2ENY9</accession>